<gene>
    <name evidence="6" type="ORF">MNBD_GAMMA23-2356</name>
</gene>
<dbReference type="AlphaFoldDB" id="A0A3B0ZZU4"/>
<dbReference type="Gene3D" id="3.90.1590.10">
    <property type="entry name" value="glutathione-dependent formaldehyde- activating enzyme (gfa)"/>
    <property type="match status" value="1"/>
</dbReference>
<accession>A0A3B0ZZU4</accession>
<name>A0A3B0ZZU4_9ZZZZ</name>
<organism evidence="6">
    <name type="scientific">hydrothermal vent metagenome</name>
    <dbReference type="NCBI Taxonomy" id="652676"/>
    <lineage>
        <taxon>unclassified sequences</taxon>
        <taxon>metagenomes</taxon>
        <taxon>ecological metagenomes</taxon>
    </lineage>
</organism>
<proteinExistence type="inferred from homology"/>
<dbReference type="InterPro" id="IPR011057">
    <property type="entry name" value="Mss4-like_sf"/>
</dbReference>
<dbReference type="EMBL" id="UOFT01000075">
    <property type="protein sequence ID" value="VAW99018.1"/>
    <property type="molecule type" value="Genomic_DNA"/>
</dbReference>
<evidence type="ECO:0000256" key="1">
    <source>
        <dbReference type="ARBA" id="ARBA00005495"/>
    </source>
</evidence>
<sequence length="136" mass="15222">MYTGGCYCGAVRFEITSGISDIIYCHCSQCRKLQGSAFATNGVVNVENFRIILGEGSLTKHPLSATQARYFCQHCGSPIKSENTKVPGKVRVRLGTIDSDIKEQSQAHIFVDSKANWEHICDELPQYKEYEPERSK</sequence>
<protein>
    <submittedName>
        <fullName evidence="6">Gfa-like protein</fullName>
    </submittedName>
</protein>
<feature type="domain" description="CENP-V/GFA" evidence="5">
    <location>
        <begin position="2"/>
        <end position="118"/>
    </location>
</feature>
<dbReference type="Pfam" id="PF04828">
    <property type="entry name" value="GFA"/>
    <property type="match status" value="1"/>
</dbReference>
<dbReference type="GO" id="GO:0016846">
    <property type="term" value="F:carbon-sulfur lyase activity"/>
    <property type="evidence" value="ECO:0007669"/>
    <property type="project" value="InterPro"/>
</dbReference>
<dbReference type="GO" id="GO:0046872">
    <property type="term" value="F:metal ion binding"/>
    <property type="evidence" value="ECO:0007669"/>
    <property type="project" value="UniProtKB-KW"/>
</dbReference>
<evidence type="ECO:0000259" key="5">
    <source>
        <dbReference type="PROSITE" id="PS51891"/>
    </source>
</evidence>
<dbReference type="PANTHER" id="PTHR33337">
    <property type="entry name" value="GFA DOMAIN-CONTAINING PROTEIN"/>
    <property type="match status" value="1"/>
</dbReference>
<dbReference type="SUPFAM" id="SSF51316">
    <property type="entry name" value="Mss4-like"/>
    <property type="match status" value="1"/>
</dbReference>
<reference evidence="6" key="1">
    <citation type="submission" date="2018-06" db="EMBL/GenBank/DDBJ databases">
        <authorList>
            <person name="Zhirakovskaya E."/>
        </authorList>
    </citation>
    <scope>NUCLEOTIDE SEQUENCE</scope>
</reference>
<evidence type="ECO:0000256" key="4">
    <source>
        <dbReference type="ARBA" id="ARBA00023239"/>
    </source>
</evidence>
<dbReference type="PANTHER" id="PTHR33337:SF40">
    <property type="entry name" value="CENP-V_GFA DOMAIN-CONTAINING PROTEIN-RELATED"/>
    <property type="match status" value="1"/>
</dbReference>
<keyword evidence="4" id="KW-0456">Lyase</keyword>
<evidence type="ECO:0000313" key="6">
    <source>
        <dbReference type="EMBL" id="VAW99018.1"/>
    </source>
</evidence>
<keyword evidence="2" id="KW-0479">Metal-binding</keyword>
<dbReference type="InterPro" id="IPR006913">
    <property type="entry name" value="CENP-V/GFA"/>
</dbReference>
<comment type="similarity">
    <text evidence="1">Belongs to the Gfa family.</text>
</comment>
<keyword evidence="3" id="KW-0862">Zinc</keyword>
<dbReference type="PROSITE" id="PS51891">
    <property type="entry name" value="CENP_V_GFA"/>
    <property type="match status" value="1"/>
</dbReference>
<evidence type="ECO:0000256" key="3">
    <source>
        <dbReference type="ARBA" id="ARBA00022833"/>
    </source>
</evidence>
<evidence type="ECO:0000256" key="2">
    <source>
        <dbReference type="ARBA" id="ARBA00022723"/>
    </source>
</evidence>